<dbReference type="GO" id="GO:0032259">
    <property type="term" value="P:methylation"/>
    <property type="evidence" value="ECO:0007669"/>
    <property type="project" value="UniProtKB-KW"/>
</dbReference>
<dbReference type="GO" id="GO:0008168">
    <property type="term" value="F:methyltransferase activity"/>
    <property type="evidence" value="ECO:0007669"/>
    <property type="project" value="UniProtKB-KW"/>
</dbReference>
<protein>
    <submittedName>
        <fullName evidence="2">Methyltransferase type 12</fullName>
    </submittedName>
</protein>
<proteinExistence type="predicted"/>
<feature type="domain" description="Methyltransferase" evidence="1">
    <location>
        <begin position="40"/>
        <end position="143"/>
    </location>
</feature>
<dbReference type="Gene3D" id="3.40.50.150">
    <property type="entry name" value="Vaccinia Virus protein VP39"/>
    <property type="match status" value="1"/>
</dbReference>
<accession>A0A7U3ZL86</accession>
<gene>
    <name evidence="2" type="ordered locus">Runsl_2873</name>
</gene>
<dbReference type="KEGG" id="rsi:Runsl_2873"/>
<dbReference type="Proteomes" id="UP000000493">
    <property type="component" value="Chromosome"/>
</dbReference>
<dbReference type="InterPro" id="IPR029063">
    <property type="entry name" value="SAM-dependent_MTases_sf"/>
</dbReference>
<dbReference type="RefSeq" id="WP_013928570.1">
    <property type="nucleotide sequence ID" value="NC_015703.1"/>
</dbReference>
<dbReference type="AlphaFoldDB" id="A0A7U3ZL86"/>
<keyword evidence="2" id="KW-0808">Transferase</keyword>
<keyword evidence="2" id="KW-0489">Methyltransferase</keyword>
<evidence type="ECO:0000259" key="1">
    <source>
        <dbReference type="Pfam" id="PF13847"/>
    </source>
</evidence>
<name>A0A7U3ZL86_RUNSL</name>
<organism evidence="2 3">
    <name type="scientific">Runella slithyformis (strain ATCC 29530 / DSM 19594 / LMG 11500 / NCIMB 11436 / LSU 4)</name>
    <dbReference type="NCBI Taxonomy" id="761193"/>
    <lineage>
        <taxon>Bacteria</taxon>
        <taxon>Pseudomonadati</taxon>
        <taxon>Bacteroidota</taxon>
        <taxon>Cytophagia</taxon>
        <taxon>Cytophagales</taxon>
        <taxon>Spirosomataceae</taxon>
        <taxon>Runella</taxon>
    </lineage>
</organism>
<reference evidence="3" key="1">
    <citation type="submission" date="2011-06" db="EMBL/GenBank/DDBJ databases">
        <title>The complete genome of chromosome of Runella slithyformis DSM 19594.</title>
        <authorList>
            <consortium name="US DOE Joint Genome Institute (JGI-PGF)"/>
            <person name="Lucas S."/>
            <person name="Han J."/>
            <person name="Lapidus A."/>
            <person name="Bruce D."/>
            <person name="Goodwin L."/>
            <person name="Pitluck S."/>
            <person name="Peters L."/>
            <person name="Kyrpides N."/>
            <person name="Mavromatis K."/>
            <person name="Ivanova N."/>
            <person name="Ovchinnikova G."/>
            <person name="Zhang X."/>
            <person name="Misra M."/>
            <person name="Detter J.C."/>
            <person name="Tapia R."/>
            <person name="Han C."/>
            <person name="Land M."/>
            <person name="Hauser L."/>
            <person name="Markowitz V."/>
            <person name="Cheng J.-F."/>
            <person name="Hugenholtz P."/>
            <person name="Woyke T."/>
            <person name="Wu D."/>
            <person name="Tindall B."/>
            <person name="Faehrich R."/>
            <person name="Brambilla E."/>
            <person name="Klenk H.-P."/>
            <person name="Eisen J.A."/>
        </authorList>
    </citation>
    <scope>NUCLEOTIDE SEQUENCE [LARGE SCALE GENOMIC DNA]</scope>
    <source>
        <strain evidence="3">ATCC 29530 / DSM 19594 / LMG 11500 / NCIMB 11436 / LSU 4</strain>
    </source>
</reference>
<keyword evidence="3" id="KW-1185">Reference proteome</keyword>
<sequence length="258" mass="29397">MIGKYDEYERMYNAEREMWWYRVLHQKVTAHITKHFPNRKDISILDAGCGTGGMLMHLRIAGFTHIEGFDFSEDGVAFSKSRGLTVIHHDLAQISDYWPDKKFDVIICNDVFTYFSDEVIVKIQQGVRAKLKPGGIFITNNNAHEAFAGTHDIVVGGQKRFVLKDLQQLSGRAGLSVAYSTYWSFLLSPLIMAVRAWQRFQLQRGWVDLSSRASDVAVPPFFINIPLYWLVKAEEAVLSRAPFGSSLFTVMRPVAEEK</sequence>
<evidence type="ECO:0000313" key="2">
    <source>
        <dbReference type="EMBL" id="AEI49261.1"/>
    </source>
</evidence>
<dbReference type="EMBL" id="CP002859">
    <property type="protein sequence ID" value="AEI49261.1"/>
    <property type="molecule type" value="Genomic_DNA"/>
</dbReference>
<dbReference type="CDD" id="cd02440">
    <property type="entry name" value="AdoMet_MTases"/>
    <property type="match status" value="1"/>
</dbReference>
<dbReference type="SUPFAM" id="SSF53335">
    <property type="entry name" value="S-adenosyl-L-methionine-dependent methyltransferases"/>
    <property type="match status" value="1"/>
</dbReference>
<reference evidence="2 3" key="2">
    <citation type="journal article" date="2012" name="Stand. Genomic Sci.">
        <title>Complete genome sequence of the aquatic bacterium Runella slithyformis type strain (LSU 4(T)).</title>
        <authorList>
            <person name="Copeland A."/>
            <person name="Zhang X."/>
            <person name="Misra M."/>
            <person name="Lapidus A."/>
            <person name="Nolan M."/>
            <person name="Lucas S."/>
            <person name="Deshpande S."/>
            <person name="Cheng J.F."/>
            <person name="Tapia R."/>
            <person name="Goodwin L.A."/>
            <person name="Pitluck S."/>
            <person name="Liolios K."/>
            <person name="Pagani I."/>
            <person name="Ivanova N."/>
            <person name="Mikhailova N."/>
            <person name="Pati A."/>
            <person name="Chen A."/>
            <person name="Palaniappan K."/>
            <person name="Land M."/>
            <person name="Hauser L."/>
            <person name="Pan C."/>
            <person name="Jeffries C.D."/>
            <person name="Detter J.C."/>
            <person name="Brambilla E.M."/>
            <person name="Rohde M."/>
            <person name="Djao O.D."/>
            <person name="Goker M."/>
            <person name="Sikorski J."/>
            <person name="Tindall B.J."/>
            <person name="Woyke T."/>
            <person name="Bristow J."/>
            <person name="Eisen J.A."/>
            <person name="Markowitz V."/>
            <person name="Hugenholtz P."/>
            <person name="Kyrpides N.C."/>
            <person name="Klenk H.P."/>
            <person name="Mavromatis K."/>
        </authorList>
    </citation>
    <scope>NUCLEOTIDE SEQUENCE [LARGE SCALE GENOMIC DNA]</scope>
    <source>
        <strain evidence="3">ATCC 29530 / DSM 19594 / LMG 11500 / NCIMB 11436 / LSU 4</strain>
    </source>
</reference>
<dbReference type="PANTHER" id="PTHR43861">
    <property type="entry name" value="TRANS-ACONITATE 2-METHYLTRANSFERASE-RELATED"/>
    <property type="match status" value="1"/>
</dbReference>
<dbReference type="Pfam" id="PF13847">
    <property type="entry name" value="Methyltransf_31"/>
    <property type="match status" value="1"/>
</dbReference>
<dbReference type="InterPro" id="IPR025714">
    <property type="entry name" value="Methyltranfer_dom"/>
</dbReference>
<evidence type="ECO:0000313" key="3">
    <source>
        <dbReference type="Proteomes" id="UP000000493"/>
    </source>
</evidence>